<comment type="caution">
    <text evidence="2">The sequence shown here is derived from an EMBL/GenBank/DDBJ whole genome shotgun (WGS) entry which is preliminary data.</text>
</comment>
<organism evidence="2 3">
    <name type="scientific">Ligilactobacillus ruminis DPC 6832</name>
    <dbReference type="NCBI Taxonomy" id="1402208"/>
    <lineage>
        <taxon>Bacteria</taxon>
        <taxon>Bacillati</taxon>
        <taxon>Bacillota</taxon>
        <taxon>Bacilli</taxon>
        <taxon>Lactobacillales</taxon>
        <taxon>Lactobacillaceae</taxon>
        <taxon>Ligilactobacillus</taxon>
    </lineage>
</organism>
<gene>
    <name evidence="2" type="ORF">LRN_0531</name>
</gene>
<accession>A0A837DXT0</accession>
<proteinExistence type="predicted"/>
<dbReference type="InterPro" id="IPR029000">
    <property type="entry name" value="Cyclophilin-like_dom_sf"/>
</dbReference>
<dbReference type="SUPFAM" id="SSF50891">
    <property type="entry name" value="Cyclophilin-like"/>
    <property type="match status" value="1"/>
</dbReference>
<reference evidence="2 3" key="1">
    <citation type="journal article" date="2015" name="BMC Microbiol.">
        <title>Lactobacillus ruminis strains cluster according to their mammalian gut source.</title>
        <authorList>
            <person name="O' Donnell M.M."/>
            <person name="Harris H.M."/>
            <person name="Lynch D.B."/>
            <person name="Ross R.P."/>
            <person name="O'Toole P.W."/>
        </authorList>
    </citation>
    <scope>NUCLEOTIDE SEQUENCE [LARGE SCALE GENOMIC DNA]</scope>
    <source>
        <strain evidence="2 3">DPC 6832</strain>
    </source>
</reference>
<evidence type="ECO:0000313" key="2">
    <source>
        <dbReference type="EMBL" id="KIC05574.1"/>
    </source>
</evidence>
<dbReference type="EMBL" id="AWYA01000015">
    <property type="protein sequence ID" value="KIC05574.1"/>
    <property type="molecule type" value="Genomic_DNA"/>
</dbReference>
<evidence type="ECO:0000259" key="1">
    <source>
        <dbReference type="Pfam" id="PF05913"/>
    </source>
</evidence>
<protein>
    <recommendedName>
        <fullName evidence="1">6-phospho-N-acetylmuramidase C-terminal domain-containing protein</fullName>
    </recommendedName>
</protein>
<evidence type="ECO:0000313" key="3">
    <source>
        <dbReference type="Proteomes" id="UP000031011"/>
    </source>
</evidence>
<dbReference type="Proteomes" id="UP000031011">
    <property type="component" value="Unassembled WGS sequence"/>
</dbReference>
<sequence length="80" mass="9352">MTQNDDEKSWTLDLSYHSNFEDERKNKVGRIKDDELFLLDSIEPCSKFRLEQTSLKRLGKSPTYAKTRIRYAIGADHPGF</sequence>
<dbReference type="Gene3D" id="2.40.100.10">
    <property type="entry name" value="Cyclophilin-like"/>
    <property type="match status" value="1"/>
</dbReference>
<dbReference type="InterPro" id="IPR043894">
    <property type="entry name" value="MupG_C"/>
</dbReference>
<dbReference type="AlphaFoldDB" id="A0A837DXT0"/>
<name>A0A837DXT0_9LACO</name>
<feature type="domain" description="6-phospho-N-acetylmuramidase C-terminal" evidence="1">
    <location>
        <begin position="21"/>
        <end position="51"/>
    </location>
</feature>
<dbReference type="Pfam" id="PF05913">
    <property type="entry name" value="MupG_C"/>
    <property type="match status" value="1"/>
</dbReference>